<protein>
    <submittedName>
        <fullName evidence="1">Uncharacterized protein</fullName>
    </submittedName>
</protein>
<sequence>MLGFIDLLSLLCPVWAGHGVVRCDECGAPVEYCSQRVLDALRSAVVTSERGPNPRSS</sequence>
<organism evidence="1 2">
    <name type="scientific">Kutzneria buriramensis</name>
    <dbReference type="NCBI Taxonomy" id="1045776"/>
    <lineage>
        <taxon>Bacteria</taxon>
        <taxon>Bacillati</taxon>
        <taxon>Actinomycetota</taxon>
        <taxon>Actinomycetes</taxon>
        <taxon>Pseudonocardiales</taxon>
        <taxon>Pseudonocardiaceae</taxon>
        <taxon>Kutzneria</taxon>
    </lineage>
</organism>
<accession>A0A3E0HEY2</accession>
<evidence type="ECO:0000313" key="1">
    <source>
        <dbReference type="EMBL" id="REH43767.1"/>
    </source>
</evidence>
<reference evidence="1 2" key="1">
    <citation type="submission" date="2018-08" db="EMBL/GenBank/DDBJ databases">
        <title>Genomic Encyclopedia of Archaeal and Bacterial Type Strains, Phase II (KMG-II): from individual species to whole genera.</title>
        <authorList>
            <person name="Goeker M."/>
        </authorList>
    </citation>
    <scope>NUCLEOTIDE SEQUENCE [LARGE SCALE GENOMIC DNA]</scope>
    <source>
        <strain evidence="1 2">DSM 45791</strain>
    </source>
</reference>
<keyword evidence="2" id="KW-1185">Reference proteome</keyword>
<gene>
    <name evidence="1" type="ORF">BCF44_109310</name>
</gene>
<proteinExistence type="predicted"/>
<name>A0A3E0HEY2_9PSEU</name>
<comment type="caution">
    <text evidence="1">The sequence shown here is derived from an EMBL/GenBank/DDBJ whole genome shotgun (WGS) entry which is preliminary data.</text>
</comment>
<dbReference type="EMBL" id="QUNO01000009">
    <property type="protein sequence ID" value="REH43767.1"/>
    <property type="molecule type" value="Genomic_DNA"/>
</dbReference>
<evidence type="ECO:0000313" key="2">
    <source>
        <dbReference type="Proteomes" id="UP000256269"/>
    </source>
</evidence>
<dbReference type="Proteomes" id="UP000256269">
    <property type="component" value="Unassembled WGS sequence"/>
</dbReference>
<dbReference type="AlphaFoldDB" id="A0A3E0HEY2"/>